<keyword evidence="3" id="KW-1185">Reference proteome</keyword>
<evidence type="ECO:0000313" key="2">
    <source>
        <dbReference type="EMBL" id="GBL93362.1"/>
    </source>
</evidence>
<comment type="caution">
    <text evidence="2">The sequence shown here is derived from an EMBL/GenBank/DDBJ whole genome shotgun (WGS) entry which is preliminary data.</text>
</comment>
<reference evidence="2 3" key="1">
    <citation type="journal article" date="2019" name="Sci. Rep.">
        <title>Orb-weaving spider Araneus ventricosus genome elucidates the spidroin gene catalogue.</title>
        <authorList>
            <person name="Kono N."/>
            <person name="Nakamura H."/>
            <person name="Ohtoshi R."/>
            <person name="Moran D.A.P."/>
            <person name="Shinohara A."/>
            <person name="Yoshida Y."/>
            <person name="Fujiwara M."/>
            <person name="Mori M."/>
            <person name="Tomita M."/>
            <person name="Arakawa K."/>
        </authorList>
    </citation>
    <scope>NUCLEOTIDE SEQUENCE [LARGE SCALE GENOMIC DNA]</scope>
</reference>
<protein>
    <submittedName>
        <fullName evidence="2">GPI-anchor transamidase</fullName>
    </submittedName>
</protein>
<dbReference type="GO" id="GO:0042765">
    <property type="term" value="C:GPI-anchor transamidase complex"/>
    <property type="evidence" value="ECO:0007669"/>
    <property type="project" value="InterPro"/>
</dbReference>
<dbReference type="Gene3D" id="3.40.50.1460">
    <property type="match status" value="1"/>
</dbReference>
<dbReference type="InterPro" id="IPR028361">
    <property type="entry name" value="GPI_transamidase"/>
</dbReference>
<dbReference type="EMBL" id="BGPR01000093">
    <property type="protein sequence ID" value="GBL93362.1"/>
    <property type="molecule type" value="Genomic_DNA"/>
</dbReference>
<dbReference type="PANTHER" id="PTHR48067:SF1">
    <property type="entry name" value="GPI-ANCHOR TRANSAMIDASE"/>
    <property type="match status" value="1"/>
</dbReference>
<evidence type="ECO:0000313" key="3">
    <source>
        <dbReference type="Proteomes" id="UP000499080"/>
    </source>
</evidence>
<evidence type="ECO:0000256" key="1">
    <source>
        <dbReference type="ARBA" id="ARBA00022729"/>
    </source>
</evidence>
<dbReference type="AlphaFoldDB" id="A0A4Y2BM97"/>
<dbReference type="GO" id="GO:0016255">
    <property type="term" value="P:attachment of GPI anchor to protein"/>
    <property type="evidence" value="ECO:0007669"/>
    <property type="project" value="InterPro"/>
</dbReference>
<accession>A0A4Y2BM97</accession>
<dbReference type="PANTHER" id="PTHR48067">
    <property type="entry name" value="GPI-ANCHOR TRANSAMIDASE"/>
    <property type="match status" value="1"/>
</dbReference>
<dbReference type="Proteomes" id="UP000499080">
    <property type="component" value="Unassembled WGS sequence"/>
</dbReference>
<gene>
    <name evidence="2" type="primary">PIG-K</name>
    <name evidence="2" type="ORF">AVEN_219486_1</name>
</gene>
<name>A0A4Y2BM97_ARAVE</name>
<proteinExistence type="predicted"/>
<keyword evidence="1" id="KW-0732">Signal</keyword>
<organism evidence="2 3">
    <name type="scientific">Araneus ventricosus</name>
    <name type="common">Orbweaver spider</name>
    <name type="synonym">Epeira ventricosa</name>
    <dbReference type="NCBI Taxonomy" id="182803"/>
    <lineage>
        <taxon>Eukaryota</taxon>
        <taxon>Metazoa</taxon>
        <taxon>Ecdysozoa</taxon>
        <taxon>Arthropoda</taxon>
        <taxon>Chelicerata</taxon>
        <taxon>Arachnida</taxon>
        <taxon>Araneae</taxon>
        <taxon>Araneomorphae</taxon>
        <taxon>Entelegynae</taxon>
        <taxon>Araneoidea</taxon>
        <taxon>Araneidae</taxon>
        <taxon>Araneus</taxon>
    </lineage>
</organism>
<dbReference type="OrthoDB" id="192611at2759"/>
<sequence>MWPCCTLNLTPRVKRSSAGVVRSLEREHHGDPTIGVYVIDRYTYYALDFLEKINKGSTKTMGQFLQVCPKRVCLSTVTSRKDLFPAKPEQVLLTDFFGSVRNVELTRNTIQLPPIAEQNSTVRSDVSMEPKWTYVEQFSIY</sequence>
<dbReference type="GO" id="GO:0003923">
    <property type="term" value="F:GPI-anchor transamidase activity"/>
    <property type="evidence" value="ECO:0007669"/>
    <property type="project" value="InterPro"/>
</dbReference>